<dbReference type="PANTHER" id="PTHR21600">
    <property type="entry name" value="MITOCHONDRIAL RNA PSEUDOURIDINE SYNTHASE"/>
    <property type="match status" value="1"/>
</dbReference>
<evidence type="ECO:0000259" key="1">
    <source>
        <dbReference type="Pfam" id="PF00849"/>
    </source>
</evidence>
<protein>
    <submittedName>
        <fullName evidence="2">Pseudouridine synthase</fullName>
    </submittedName>
</protein>
<feature type="domain" description="Pseudouridine synthase RsuA/RluA-like" evidence="1">
    <location>
        <begin position="100"/>
        <end position="245"/>
    </location>
</feature>
<dbReference type="SUPFAM" id="SSF55120">
    <property type="entry name" value="Pseudouridine synthase"/>
    <property type="match status" value="1"/>
</dbReference>
<evidence type="ECO:0000313" key="3">
    <source>
        <dbReference type="Proteomes" id="UP000672097"/>
    </source>
</evidence>
<dbReference type="PROSITE" id="PS01129">
    <property type="entry name" value="PSI_RLU"/>
    <property type="match status" value="1"/>
</dbReference>
<dbReference type="InterPro" id="IPR020103">
    <property type="entry name" value="PsdUridine_synth_cat_dom_sf"/>
</dbReference>
<gene>
    <name evidence="2" type="ORF">KAK11_03240</name>
</gene>
<dbReference type="Gene3D" id="3.30.2350.10">
    <property type="entry name" value="Pseudouridine synthase"/>
    <property type="match status" value="1"/>
</dbReference>
<name>A0ABS5DT55_9BURK</name>
<dbReference type="InterPro" id="IPR006224">
    <property type="entry name" value="PsdUridine_synth_RluA-like_CS"/>
</dbReference>
<evidence type="ECO:0000313" key="2">
    <source>
        <dbReference type="EMBL" id="MBQ0934330.1"/>
    </source>
</evidence>
<dbReference type="PANTHER" id="PTHR21600:SF84">
    <property type="entry name" value="PSEUDOURIDINE SYNTHASE RSUA_RLUA-LIKE DOMAIN-CONTAINING PROTEIN"/>
    <property type="match status" value="1"/>
</dbReference>
<keyword evidence="3" id="KW-1185">Reference proteome</keyword>
<dbReference type="RefSeq" id="WP_210806075.1">
    <property type="nucleotide sequence ID" value="NZ_JAGQDG010000001.1"/>
</dbReference>
<comment type="caution">
    <text evidence="2">The sequence shown here is derived from an EMBL/GenBank/DDBJ whole genome shotgun (WGS) entry which is preliminary data.</text>
</comment>
<dbReference type="Proteomes" id="UP000672097">
    <property type="component" value="Unassembled WGS sequence"/>
</dbReference>
<dbReference type="Pfam" id="PF00849">
    <property type="entry name" value="PseudoU_synth_2"/>
    <property type="match status" value="1"/>
</dbReference>
<dbReference type="InterPro" id="IPR050188">
    <property type="entry name" value="RluA_PseudoU_synthase"/>
</dbReference>
<accession>A0ABS5DT55</accession>
<proteinExistence type="predicted"/>
<organism evidence="2 3">
    <name type="scientific">Ideonella paludis</name>
    <dbReference type="NCBI Taxonomy" id="1233411"/>
    <lineage>
        <taxon>Bacteria</taxon>
        <taxon>Pseudomonadati</taxon>
        <taxon>Pseudomonadota</taxon>
        <taxon>Betaproteobacteria</taxon>
        <taxon>Burkholderiales</taxon>
        <taxon>Sphaerotilaceae</taxon>
        <taxon>Ideonella</taxon>
    </lineage>
</organism>
<dbReference type="EMBL" id="JAGQDG010000001">
    <property type="protein sequence ID" value="MBQ0934330.1"/>
    <property type="molecule type" value="Genomic_DNA"/>
</dbReference>
<sequence length="306" mass="34868">MARPKPAWRPAPKEGVSASCVVTPDGAQPSMLSFLVQRLPVLNEAEWRARLLRGEVLDAQGQPLAVDAPYAARQRLWYWRELPDEPDLPFASPLLYQDEHLVVADKPHFLATAPKGRYARETLLARLQRELGLTTLVPLHRLDRETAGVVVFGVRPEERHAYQSLFRDRAVHKVYEAVAPLNPNLNWPLLRESRIETSAQFMQMQEVPGEPNARTQIELLRSDGEWGLYRLHPETGRTHQLRVHMLGLGLPLRGDRIYPTLLPEVPAGQVEDYDQPLQLLARELRFTDPVTGQARCFRSQRQLTLA</sequence>
<reference evidence="2 3" key="1">
    <citation type="submission" date="2021-04" db="EMBL/GenBank/DDBJ databases">
        <title>The genome sequence of type strain Ideonella paludis KCTC 32238.</title>
        <authorList>
            <person name="Liu Y."/>
        </authorList>
    </citation>
    <scope>NUCLEOTIDE SEQUENCE [LARGE SCALE GENOMIC DNA]</scope>
    <source>
        <strain evidence="2 3">KCTC 32238</strain>
    </source>
</reference>
<dbReference type="InterPro" id="IPR006145">
    <property type="entry name" value="PsdUridine_synth_RsuA/RluA"/>
</dbReference>